<proteinExistence type="predicted"/>
<keyword evidence="1" id="KW-0472">Membrane</keyword>
<keyword evidence="1" id="KW-0812">Transmembrane</keyword>
<feature type="transmembrane region" description="Helical" evidence="1">
    <location>
        <begin position="83"/>
        <end position="100"/>
    </location>
</feature>
<organism evidence="2">
    <name type="scientific">Siphoviridae sp. cttm829</name>
    <dbReference type="NCBI Taxonomy" id="2825707"/>
    <lineage>
        <taxon>Viruses</taxon>
        <taxon>Duplodnaviria</taxon>
        <taxon>Heunggongvirae</taxon>
        <taxon>Uroviricota</taxon>
        <taxon>Caudoviricetes</taxon>
    </lineage>
</organism>
<reference evidence="2" key="1">
    <citation type="journal article" date="2021" name="Proc. Natl. Acad. Sci. U.S.A.">
        <title>A Catalog of Tens of Thousands of Viruses from Human Metagenomes Reveals Hidden Associations with Chronic Diseases.</title>
        <authorList>
            <person name="Tisza M.J."/>
            <person name="Buck C.B."/>
        </authorList>
    </citation>
    <scope>NUCLEOTIDE SEQUENCE</scope>
    <source>
        <strain evidence="2">Cttm829</strain>
    </source>
</reference>
<evidence type="ECO:0000256" key="1">
    <source>
        <dbReference type="SAM" id="Phobius"/>
    </source>
</evidence>
<keyword evidence="1" id="KW-1133">Transmembrane helix</keyword>
<feature type="transmembrane region" description="Helical" evidence="1">
    <location>
        <begin position="12"/>
        <end position="31"/>
    </location>
</feature>
<accession>A0A8S5PG74</accession>
<evidence type="ECO:0000313" key="2">
    <source>
        <dbReference type="EMBL" id="DAE05377.1"/>
    </source>
</evidence>
<feature type="transmembrane region" description="Helical" evidence="1">
    <location>
        <begin position="112"/>
        <end position="129"/>
    </location>
</feature>
<dbReference type="EMBL" id="BK015409">
    <property type="protein sequence ID" value="DAE05377.1"/>
    <property type="molecule type" value="Genomic_DNA"/>
</dbReference>
<feature type="transmembrane region" description="Helical" evidence="1">
    <location>
        <begin position="37"/>
        <end position="55"/>
    </location>
</feature>
<name>A0A8S5PG74_9CAUD</name>
<protein>
    <submittedName>
        <fullName evidence="2">Holin</fullName>
    </submittedName>
</protein>
<sequence length="174" mass="19991">MEEYIKLFFESTFSYGTRIVLFVIGAFWGLLEPTIPFAGICIFAIILDCITAYRLGKRVKSLDKSTTTNTDEAKFRSKYARRMFYTLCIIYACTVLGWLIDTKMYPFVDLYLANFISGGFCLVQLLSVLENESSCNTARWAKVLQKVLVNKAARHLDISEEDLKESNKEDYGRH</sequence>